<name>A0A9R0XLF3_TRITD</name>
<accession>A0A9R0XLF3</accession>
<feature type="compositionally biased region" description="Pro residues" evidence="1">
    <location>
        <begin position="129"/>
        <end position="138"/>
    </location>
</feature>
<feature type="compositionally biased region" description="Basic residues" evidence="1">
    <location>
        <begin position="109"/>
        <end position="123"/>
    </location>
</feature>
<dbReference type="Gramene" id="TRITD5Bv1G230130.1">
    <property type="protein sequence ID" value="TRITD5Bv1G230130.1"/>
    <property type="gene ID" value="TRITD5Bv1G230130"/>
</dbReference>
<dbReference type="EMBL" id="LT934120">
    <property type="protein sequence ID" value="VAI38953.1"/>
    <property type="molecule type" value="Genomic_DNA"/>
</dbReference>
<evidence type="ECO:0000313" key="3">
    <source>
        <dbReference type="Proteomes" id="UP000324705"/>
    </source>
</evidence>
<keyword evidence="3" id="KW-1185">Reference proteome</keyword>
<reference evidence="2 3" key="1">
    <citation type="submission" date="2017-09" db="EMBL/GenBank/DDBJ databases">
        <authorList>
            <consortium name="International Durum Wheat Genome Sequencing Consortium (IDWGSC)"/>
            <person name="Milanesi L."/>
        </authorList>
    </citation>
    <scope>NUCLEOTIDE SEQUENCE [LARGE SCALE GENOMIC DNA]</scope>
    <source>
        <strain evidence="3">cv. Svevo</strain>
    </source>
</reference>
<organism evidence="2 3">
    <name type="scientific">Triticum turgidum subsp. durum</name>
    <name type="common">Durum wheat</name>
    <name type="synonym">Triticum durum</name>
    <dbReference type="NCBI Taxonomy" id="4567"/>
    <lineage>
        <taxon>Eukaryota</taxon>
        <taxon>Viridiplantae</taxon>
        <taxon>Streptophyta</taxon>
        <taxon>Embryophyta</taxon>
        <taxon>Tracheophyta</taxon>
        <taxon>Spermatophyta</taxon>
        <taxon>Magnoliopsida</taxon>
        <taxon>Liliopsida</taxon>
        <taxon>Poales</taxon>
        <taxon>Poaceae</taxon>
        <taxon>BOP clade</taxon>
        <taxon>Pooideae</taxon>
        <taxon>Triticodae</taxon>
        <taxon>Triticeae</taxon>
        <taxon>Triticinae</taxon>
        <taxon>Triticum</taxon>
    </lineage>
</organism>
<gene>
    <name evidence="2" type="ORF">TRITD_5Bv1G230130</name>
</gene>
<dbReference type="Proteomes" id="UP000324705">
    <property type="component" value="Chromosome 5B"/>
</dbReference>
<feature type="compositionally biased region" description="Low complexity" evidence="1">
    <location>
        <begin position="179"/>
        <end position="193"/>
    </location>
</feature>
<evidence type="ECO:0000313" key="2">
    <source>
        <dbReference type="EMBL" id="VAI38953.1"/>
    </source>
</evidence>
<sequence length="226" mass="24058">MQRNATPCRAPCRQGMGCSAKDRQPPWLSAAAKQQTHDTRTTRAAAAAGDQIDQTRTLNQLLRVATGPEPRRQRNPGLSAPVASSTPERQEHHPGTHATPDPCGTRSHSAPHGRIAARAKPARSHASPPLQPLGPLPAQPRRTDAAVHAHSRQIHASPPSCKRAACSRREPALVPPSSAPASTRTMPARSACSPDPPARPPERCPAATFPGACPGFAEELLRRRRG</sequence>
<feature type="region of interest" description="Disordered" evidence="1">
    <location>
        <begin position="1"/>
        <end position="209"/>
    </location>
</feature>
<evidence type="ECO:0000256" key="1">
    <source>
        <dbReference type="SAM" id="MobiDB-lite"/>
    </source>
</evidence>
<protein>
    <submittedName>
        <fullName evidence="2">Uncharacterized protein</fullName>
    </submittedName>
</protein>
<proteinExistence type="predicted"/>
<dbReference type="AlphaFoldDB" id="A0A9R0XLF3"/>